<dbReference type="PROSITE" id="PS51257">
    <property type="entry name" value="PROKAR_LIPOPROTEIN"/>
    <property type="match status" value="1"/>
</dbReference>
<dbReference type="AlphaFoldDB" id="A0A1B2AAQ0"/>
<keyword evidence="1" id="KW-0732">Signal</keyword>
<dbReference type="STRING" id="692370.A6F68_00708"/>
<evidence type="ECO:0000313" key="3">
    <source>
        <dbReference type="EMBL" id="ANY19237.1"/>
    </source>
</evidence>
<evidence type="ECO:0000259" key="2">
    <source>
        <dbReference type="SMART" id="SM00754"/>
    </source>
</evidence>
<dbReference type="KEGG" id="ado:A6F68_00708"/>
<keyword evidence="4" id="KW-1185">Reference proteome</keyword>
<dbReference type="RefSeq" id="WP_198152662.1">
    <property type="nucleotide sequence ID" value="NZ_CP016591.1"/>
</dbReference>
<protein>
    <submittedName>
        <fullName evidence="3">CHRD domain protein</fullName>
    </submittedName>
</protein>
<accession>A0A1B2AAQ0</accession>
<sequence length="152" mass="15961">MNTKSIFAIAALAGSVALAGCATIEEEVVDATSDTYKATLTGANEVGGGDPDGFGRAEISVTDGFGQVCWEIKDVAGIDAPTAAHIHYGRAGTNGPPVFTLEKSNEGRWQGCKDAREWTQNRLQGNPSDFYVNVHNAAYPNGAIRGQLSDAQ</sequence>
<organism evidence="3 4">
    <name type="scientific">Tsuneonella dongtanensis</name>
    <dbReference type="NCBI Taxonomy" id="692370"/>
    <lineage>
        <taxon>Bacteria</taxon>
        <taxon>Pseudomonadati</taxon>
        <taxon>Pseudomonadota</taxon>
        <taxon>Alphaproteobacteria</taxon>
        <taxon>Sphingomonadales</taxon>
        <taxon>Erythrobacteraceae</taxon>
        <taxon>Tsuneonella</taxon>
    </lineage>
</organism>
<evidence type="ECO:0000313" key="4">
    <source>
        <dbReference type="Proteomes" id="UP000092932"/>
    </source>
</evidence>
<gene>
    <name evidence="3" type="ORF">A6F68_00708</name>
</gene>
<feature type="chain" id="PRO_5008533973" evidence="1">
    <location>
        <begin position="20"/>
        <end position="152"/>
    </location>
</feature>
<feature type="domain" description="CHRD" evidence="2">
    <location>
        <begin position="34"/>
        <end position="150"/>
    </location>
</feature>
<feature type="signal peptide" evidence="1">
    <location>
        <begin position="1"/>
        <end position="19"/>
    </location>
</feature>
<dbReference type="SMART" id="SM00754">
    <property type="entry name" value="CHRD"/>
    <property type="match status" value="1"/>
</dbReference>
<reference evidence="3 4" key="1">
    <citation type="submission" date="2016-07" db="EMBL/GenBank/DDBJ databases">
        <title>Complete genome sequence of Altererythrobacter dongtanensis KCTC 22672, a type strain with esterase isolated from tidal flat.</title>
        <authorList>
            <person name="Cheng H."/>
            <person name="Wu Y.-H."/>
            <person name="Zhou P."/>
            <person name="Huo Y.-Y."/>
            <person name="Wang C.-S."/>
            <person name="Xu X.-W."/>
        </authorList>
    </citation>
    <scope>NUCLEOTIDE SEQUENCE [LARGE SCALE GENOMIC DNA]</scope>
    <source>
        <strain evidence="3 4">KCTC 22672</strain>
    </source>
</reference>
<proteinExistence type="predicted"/>
<dbReference type="EMBL" id="CP016591">
    <property type="protein sequence ID" value="ANY19237.1"/>
    <property type="molecule type" value="Genomic_DNA"/>
</dbReference>
<dbReference type="Pfam" id="PF07452">
    <property type="entry name" value="CHRD"/>
    <property type="match status" value="1"/>
</dbReference>
<dbReference type="InterPro" id="IPR010895">
    <property type="entry name" value="CHRD"/>
</dbReference>
<evidence type="ECO:0000256" key="1">
    <source>
        <dbReference type="SAM" id="SignalP"/>
    </source>
</evidence>
<dbReference type="Proteomes" id="UP000092932">
    <property type="component" value="Chromosome"/>
</dbReference>
<name>A0A1B2AAQ0_9SPHN</name>